<dbReference type="InterPro" id="IPR002328">
    <property type="entry name" value="ADH_Zn_CS"/>
</dbReference>
<dbReference type="CDD" id="cd08297">
    <property type="entry name" value="CAD3"/>
    <property type="match status" value="1"/>
</dbReference>
<dbReference type="EMBL" id="JAVRRJ010000001">
    <property type="protein sequence ID" value="KAK5090438.1"/>
    <property type="molecule type" value="Genomic_DNA"/>
</dbReference>
<organism evidence="9 10">
    <name type="scientific">Lithohypha guttulata</name>
    <dbReference type="NCBI Taxonomy" id="1690604"/>
    <lineage>
        <taxon>Eukaryota</taxon>
        <taxon>Fungi</taxon>
        <taxon>Dikarya</taxon>
        <taxon>Ascomycota</taxon>
        <taxon>Pezizomycotina</taxon>
        <taxon>Eurotiomycetes</taxon>
        <taxon>Chaetothyriomycetidae</taxon>
        <taxon>Chaetothyriales</taxon>
        <taxon>Trichomeriaceae</taxon>
        <taxon>Lithohypha</taxon>
    </lineage>
</organism>
<keyword evidence="10" id="KW-1185">Reference proteome</keyword>
<comment type="cofactor">
    <cofactor evidence="1 7">
        <name>Zn(2+)</name>
        <dbReference type="ChEBI" id="CHEBI:29105"/>
    </cofactor>
</comment>
<evidence type="ECO:0000313" key="10">
    <source>
        <dbReference type="Proteomes" id="UP001309876"/>
    </source>
</evidence>
<evidence type="ECO:0000256" key="2">
    <source>
        <dbReference type="ARBA" id="ARBA00008072"/>
    </source>
</evidence>
<dbReference type="GO" id="GO:0004022">
    <property type="term" value="F:alcohol dehydrogenase (NAD+) activity"/>
    <property type="evidence" value="ECO:0007669"/>
    <property type="project" value="TreeGrafter"/>
</dbReference>
<dbReference type="InterPro" id="IPR013154">
    <property type="entry name" value="ADH-like_N"/>
</dbReference>
<sequence length="369" mass="38303">MGSVEVPTHHKAIVYDKPGEISTKIETIETPKPGVGEVLINLTHSGVCHSDQAVMCNRWTWLPAPTQAGQVGGHEGVGKVVALGPGAENTGVKIGDRVGIKWMAGTCGNCMPCLAGKDACCLSGKISGYFTPGTFQQYALGPAHYVTPIPDGVPSDLAAPLLCGGVTVYAGLKKTSAQPGDTIVIPGAGGGLGHLAIQIGNGMGFRMIGIDSGEKEQFVRGLGAEAFFDISKYSRDKEGTAKLVEDVKAASSDGLGAAGVVVCTASNAAYGQALQMLRFGGTLVCVGVPEGEPVPIAGADPGSMLVQEKRIVGSAVGNRKDAIETMHMAARGIVKTHFTVEPMSKLTDVFERMDKMQLQGRVVIDLSQE</sequence>
<dbReference type="Gene3D" id="3.90.180.10">
    <property type="entry name" value="Medium-chain alcohol dehydrogenases, catalytic domain"/>
    <property type="match status" value="1"/>
</dbReference>
<dbReference type="AlphaFoldDB" id="A0AAN7YJI9"/>
<keyword evidence="3 7" id="KW-0479">Metal-binding</keyword>
<dbReference type="PANTHER" id="PTHR42940">
    <property type="entry name" value="ALCOHOL DEHYDROGENASE 1-RELATED"/>
    <property type="match status" value="1"/>
</dbReference>
<protein>
    <recommendedName>
        <fullName evidence="8">Enoyl reductase (ER) domain-containing protein</fullName>
    </recommendedName>
</protein>
<evidence type="ECO:0000256" key="3">
    <source>
        <dbReference type="ARBA" id="ARBA00022723"/>
    </source>
</evidence>
<dbReference type="Gene3D" id="3.40.50.720">
    <property type="entry name" value="NAD(P)-binding Rossmann-like Domain"/>
    <property type="match status" value="1"/>
</dbReference>
<evidence type="ECO:0000313" key="9">
    <source>
        <dbReference type="EMBL" id="KAK5090438.1"/>
    </source>
</evidence>
<dbReference type="GO" id="GO:0005737">
    <property type="term" value="C:cytoplasm"/>
    <property type="evidence" value="ECO:0007669"/>
    <property type="project" value="TreeGrafter"/>
</dbReference>
<keyword evidence="6" id="KW-0520">NAD</keyword>
<accession>A0AAN7YJI9</accession>
<dbReference type="SUPFAM" id="SSF51735">
    <property type="entry name" value="NAD(P)-binding Rossmann-fold domains"/>
    <property type="match status" value="1"/>
</dbReference>
<dbReference type="SMART" id="SM00829">
    <property type="entry name" value="PKS_ER"/>
    <property type="match status" value="1"/>
</dbReference>
<evidence type="ECO:0000259" key="8">
    <source>
        <dbReference type="SMART" id="SM00829"/>
    </source>
</evidence>
<dbReference type="Pfam" id="PF00107">
    <property type="entry name" value="ADH_zinc_N"/>
    <property type="match status" value="1"/>
</dbReference>
<dbReference type="InterPro" id="IPR011032">
    <property type="entry name" value="GroES-like_sf"/>
</dbReference>
<name>A0AAN7YJI9_9EURO</name>
<evidence type="ECO:0000256" key="7">
    <source>
        <dbReference type="RuleBase" id="RU361277"/>
    </source>
</evidence>
<dbReference type="PROSITE" id="PS00059">
    <property type="entry name" value="ADH_ZINC"/>
    <property type="match status" value="1"/>
</dbReference>
<comment type="similarity">
    <text evidence="2 7">Belongs to the zinc-containing alcohol dehydrogenase family.</text>
</comment>
<keyword evidence="4 7" id="KW-0862">Zinc</keyword>
<dbReference type="Proteomes" id="UP001309876">
    <property type="component" value="Unassembled WGS sequence"/>
</dbReference>
<dbReference type="Pfam" id="PF08240">
    <property type="entry name" value="ADH_N"/>
    <property type="match status" value="1"/>
</dbReference>
<dbReference type="SUPFAM" id="SSF50129">
    <property type="entry name" value="GroES-like"/>
    <property type="match status" value="1"/>
</dbReference>
<reference evidence="9 10" key="1">
    <citation type="submission" date="2023-08" db="EMBL/GenBank/DDBJ databases">
        <title>Black Yeasts Isolated from many extreme environments.</title>
        <authorList>
            <person name="Coleine C."/>
            <person name="Stajich J.E."/>
            <person name="Selbmann L."/>
        </authorList>
    </citation>
    <scope>NUCLEOTIDE SEQUENCE [LARGE SCALE GENOMIC DNA]</scope>
    <source>
        <strain evidence="9 10">CCFEE 5910</strain>
    </source>
</reference>
<dbReference type="InterPro" id="IPR036291">
    <property type="entry name" value="NAD(P)-bd_dom_sf"/>
</dbReference>
<dbReference type="InterPro" id="IPR013149">
    <property type="entry name" value="ADH-like_C"/>
</dbReference>
<evidence type="ECO:0000256" key="6">
    <source>
        <dbReference type="ARBA" id="ARBA00023027"/>
    </source>
</evidence>
<dbReference type="FunFam" id="3.40.50.720:FF:000039">
    <property type="entry name" value="Alcohol dehydrogenase AdhP"/>
    <property type="match status" value="1"/>
</dbReference>
<comment type="caution">
    <text evidence="9">The sequence shown here is derived from an EMBL/GenBank/DDBJ whole genome shotgun (WGS) entry which is preliminary data.</text>
</comment>
<evidence type="ECO:0000256" key="5">
    <source>
        <dbReference type="ARBA" id="ARBA00023002"/>
    </source>
</evidence>
<evidence type="ECO:0000256" key="4">
    <source>
        <dbReference type="ARBA" id="ARBA00022833"/>
    </source>
</evidence>
<dbReference type="GO" id="GO:0008270">
    <property type="term" value="F:zinc ion binding"/>
    <property type="evidence" value="ECO:0007669"/>
    <property type="project" value="InterPro"/>
</dbReference>
<proteinExistence type="inferred from homology"/>
<gene>
    <name evidence="9" type="ORF">LTR05_000610</name>
</gene>
<evidence type="ECO:0000256" key="1">
    <source>
        <dbReference type="ARBA" id="ARBA00001947"/>
    </source>
</evidence>
<dbReference type="InterPro" id="IPR020843">
    <property type="entry name" value="ER"/>
</dbReference>
<dbReference type="PANTHER" id="PTHR42940:SF5">
    <property type="entry name" value="ALCOHOL DEHYDROGENASE 2"/>
    <property type="match status" value="1"/>
</dbReference>
<feature type="domain" description="Enoyl reductase (ER)" evidence="8">
    <location>
        <begin position="19"/>
        <end position="364"/>
    </location>
</feature>
<keyword evidence="5" id="KW-0560">Oxidoreductase</keyword>